<reference evidence="2 3" key="1">
    <citation type="journal article" date="2018" name="Front. Microbiol.">
        <title>Prospects for Fungal Bioremediation of Acidic Radioactive Waste Sites: Characterization and Genome Sequence of Rhodotorula taiwanensis MD1149.</title>
        <authorList>
            <person name="Tkavc R."/>
            <person name="Matrosova V.Y."/>
            <person name="Grichenko O.E."/>
            <person name="Gostincar C."/>
            <person name="Volpe R.P."/>
            <person name="Klimenkova P."/>
            <person name="Gaidamakova E.K."/>
            <person name="Zhou C.E."/>
            <person name="Stewart B.J."/>
            <person name="Lyman M.G."/>
            <person name="Malfatti S.A."/>
            <person name="Rubinfeld B."/>
            <person name="Courtot M."/>
            <person name="Singh J."/>
            <person name="Dalgard C.L."/>
            <person name="Hamilton T."/>
            <person name="Frey K.G."/>
            <person name="Gunde-Cimerman N."/>
            <person name="Dugan L."/>
            <person name="Daly M.J."/>
        </authorList>
    </citation>
    <scope>NUCLEOTIDE SEQUENCE [LARGE SCALE GENOMIC DNA]</scope>
    <source>
        <strain evidence="2 3">MD1149</strain>
    </source>
</reference>
<comment type="caution">
    <text evidence="2">The sequence shown here is derived from an EMBL/GenBank/DDBJ whole genome shotgun (WGS) entry which is preliminary data.</text>
</comment>
<accession>A0A2S5BDW0</accession>
<name>A0A2S5BDW0_9BASI</name>
<proteinExistence type="predicted"/>
<protein>
    <submittedName>
        <fullName evidence="2">Uncharacterized protein</fullName>
    </submittedName>
</protein>
<dbReference type="EMBL" id="PJQD01000020">
    <property type="protein sequence ID" value="POY74948.1"/>
    <property type="molecule type" value="Genomic_DNA"/>
</dbReference>
<feature type="region of interest" description="Disordered" evidence="1">
    <location>
        <begin position="1"/>
        <end position="69"/>
    </location>
</feature>
<sequence>MPGGEQATKSTMAASEAKNAERAPPATASFHRFRRIDQLIQAERKGQPSIDAATAPTAGKSRAGGLGGIQAPVSLRRNKLRAPCAGNALATEGLEKIRAQEDSSQLSKHQALADTKRNEPEQARQTQSQRHASVQTSPPRHSTSAHSRTRATEPDVVIRGDFSRETYGDKSAAGVEKHACFPARPFVLELANPSSLDHRAATPFLSSRMTSAELSTPVPSGEDSLFADLETFGLAPFRIQLGRQQDIMVELIPPAATPETVAGTLVIDLRAAGARGKGEVYVFESGGAKLIYDEVRFASTGSPREDCELSIPLRSRITVFSDAPQPTYAVSISPSAAVNSSDFLDVVLDVHVSPARDQCRIRLGSRKLRSATAESANDELDQLCLILPRPPFATSNDELRQVDEWLDARSQTSASIPPALRRSFLVLARYWISLEAQAHVRSISSAHVAARRPADFGQPQTFAIKPHAPDAGPSRERQLSRLLTSAAGLDACDTHHRFHPPSPANLERPRSPDRRCLPGLGWILRTANGDDRHVRYTALFADGRELQVLTARDVAPAAALLIDAKGRRFSLSRPEDLPKGIRKRLPFLAEMLLLFEV</sequence>
<feature type="region of interest" description="Disordered" evidence="1">
    <location>
        <begin position="96"/>
        <end position="153"/>
    </location>
</feature>
<dbReference type="AlphaFoldDB" id="A0A2S5BDW0"/>
<keyword evidence="3" id="KW-1185">Reference proteome</keyword>
<dbReference type="Proteomes" id="UP000237144">
    <property type="component" value="Unassembled WGS sequence"/>
</dbReference>
<organism evidence="2 3">
    <name type="scientific">Rhodotorula taiwanensis</name>
    <dbReference type="NCBI Taxonomy" id="741276"/>
    <lineage>
        <taxon>Eukaryota</taxon>
        <taxon>Fungi</taxon>
        <taxon>Dikarya</taxon>
        <taxon>Basidiomycota</taxon>
        <taxon>Pucciniomycotina</taxon>
        <taxon>Microbotryomycetes</taxon>
        <taxon>Sporidiobolales</taxon>
        <taxon>Sporidiobolaceae</taxon>
        <taxon>Rhodotorula</taxon>
    </lineage>
</organism>
<evidence type="ECO:0000313" key="2">
    <source>
        <dbReference type="EMBL" id="POY74948.1"/>
    </source>
</evidence>
<evidence type="ECO:0000256" key="1">
    <source>
        <dbReference type="SAM" id="MobiDB-lite"/>
    </source>
</evidence>
<feature type="compositionally biased region" description="Polar residues" evidence="1">
    <location>
        <begin position="123"/>
        <end position="146"/>
    </location>
</feature>
<gene>
    <name evidence="2" type="ORF">BMF94_1924</name>
</gene>
<evidence type="ECO:0000313" key="3">
    <source>
        <dbReference type="Proteomes" id="UP000237144"/>
    </source>
</evidence>